<reference evidence="7" key="1">
    <citation type="journal article" date="2023" name="Mol. Phylogenet. Evol.">
        <title>Genome-scale phylogeny and comparative genomics of the fungal order Sordariales.</title>
        <authorList>
            <person name="Hensen N."/>
            <person name="Bonometti L."/>
            <person name="Westerberg I."/>
            <person name="Brannstrom I.O."/>
            <person name="Guillou S."/>
            <person name="Cros-Aarteil S."/>
            <person name="Calhoun S."/>
            <person name="Haridas S."/>
            <person name="Kuo A."/>
            <person name="Mondo S."/>
            <person name="Pangilinan J."/>
            <person name="Riley R."/>
            <person name="LaButti K."/>
            <person name="Andreopoulos B."/>
            <person name="Lipzen A."/>
            <person name="Chen C."/>
            <person name="Yan M."/>
            <person name="Daum C."/>
            <person name="Ng V."/>
            <person name="Clum A."/>
            <person name="Steindorff A."/>
            <person name="Ohm R.A."/>
            <person name="Martin F."/>
            <person name="Silar P."/>
            <person name="Natvig D.O."/>
            <person name="Lalanne C."/>
            <person name="Gautier V."/>
            <person name="Ament-Velasquez S.L."/>
            <person name="Kruys A."/>
            <person name="Hutchinson M.I."/>
            <person name="Powell A.J."/>
            <person name="Barry K."/>
            <person name="Miller A.N."/>
            <person name="Grigoriev I.V."/>
            <person name="Debuchy R."/>
            <person name="Gladieux P."/>
            <person name="Hiltunen Thoren M."/>
            <person name="Johannesson H."/>
        </authorList>
    </citation>
    <scope>NUCLEOTIDE SEQUENCE</scope>
    <source>
        <strain evidence="7">CBS 508.74</strain>
    </source>
</reference>
<proteinExistence type="predicted"/>
<keyword evidence="8" id="KW-1185">Reference proteome</keyword>
<dbReference type="SUPFAM" id="SSF144083">
    <property type="entry name" value="Magnesium transport protein CorA, transmembrane region"/>
    <property type="match status" value="1"/>
</dbReference>
<comment type="subcellular location">
    <subcellularLocation>
        <location evidence="1">Membrane</location>
        <topology evidence="1">Multi-pass membrane protein</topology>
    </subcellularLocation>
</comment>
<feature type="transmembrane region" description="Helical" evidence="6">
    <location>
        <begin position="463"/>
        <end position="482"/>
    </location>
</feature>
<dbReference type="GeneID" id="89936908"/>
<keyword evidence="4 6" id="KW-0472">Membrane</keyword>
<accession>A0AAN6QJN4</accession>
<dbReference type="Proteomes" id="UP001302812">
    <property type="component" value="Unassembled WGS sequence"/>
</dbReference>
<evidence type="ECO:0000313" key="7">
    <source>
        <dbReference type="EMBL" id="KAK4108526.1"/>
    </source>
</evidence>
<comment type="caution">
    <text evidence="7">The sequence shown here is derived from an EMBL/GenBank/DDBJ whole genome shotgun (WGS) entry which is preliminary data.</text>
</comment>
<keyword evidence="2 6" id="KW-0812">Transmembrane</keyword>
<protein>
    <submittedName>
        <fullName evidence="7">Uncharacterized protein</fullName>
    </submittedName>
</protein>
<keyword evidence="3 6" id="KW-1133">Transmembrane helix</keyword>
<dbReference type="GO" id="GO:0016020">
    <property type="term" value="C:membrane"/>
    <property type="evidence" value="ECO:0007669"/>
    <property type="project" value="UniProtKB-SubCell"/>
</dbReference>
<dbReference type="Gene3D" id="1.20.58.340">
    <property type="entry name" value="Magnesium transport protein CorA, transmembrane region"/>
    <property type="match status" value="1"/>
</dbReference>
<reference evidence="7" key="2">
    <citation type="submission" date="2023-05" db="EMBL/GenBank/DDBJ databases">
        <authorList>
            <consortium name="Lawrence Berkeley National Laboratory"/>
            <person name="Steindorff A."/>
            <person name="Hensen N."/>
            <person name="Bonometti L."/>
            <person name="Westerberg I."/>
            <person name="Brannstrom I.O."/>
            <person name="Guillou S."/>
            <person name="Cros-Aarteil S."/>
            <person name="Calhoun S."/>
            <person name="Haridas S."/>
            <person name="Kuo A."/>
            <person name="Mondo S."/>
            <person name="Pangilinan J."/>
            <person name="Riley R."/>
            <person name="Labutti K."/>
            <person name="Andreopoulos B."/>
            <person name="Lipzen A."/>
            <person name="Chen C."/>
            <person name="Yanf M."/>
            <person name="Daum C."/>
            <person name="Ng V."/>
            <person name="Clum A."/>
            <person name="Ohm R."/>
            <person name="Martin F."/>
            <person name="Silar P."/>
            <person name="Natvig D."/>
            <person name="Lalanne C."/>
            <person name="Gautier V."/>
            <person name="Ament-Velasquez S.L."/>
            <person name="Kruys A."/>
            <person name="Hutchinson M.I."/>
            <person name="Powell A.J."/>
            <person name="Barry K."/>
            <person name="Miller A.N."/>
            <person name="Grigoriev I.V."/>
            <person name="Debuchy R."/>
            <person name="Gladieux P."/>
            <person name="Thoren M.H."/>
            <person name="Johannesson H."/>
        </authorList>
    </citation>
    <scope>NUCLEOTIDE SEQUENCE</scope>
    <source>
        <strain evidence="7">CBS 508.74</strain>
    </source>
</reference>
<evidence type="ECO:0000256" key="5">
    <source>
        <dbReference type="SAM" id="MobiDB-lite"/>
    </source>
</evidence>
<dbReference type="EMBL" id="MU853362">
    <property type="protein sequence ID" value="KAK4108526.1"/>
    <property type="molecule type" value="Genomic_DNA"/>
</dbReference>
<evidence type="ECO:0000256" key="3">
    <source>
        <dbReference type="ARBA" id="ARBA00022989"/>
    </source>
</evidence>
<evidence type="ECO:0000256" key="6">
    <source>
        <dbReference type="SAM" id="Phobius"/>
    </source>
</evidence>
<evidence type="ECO:0000256" key="4">
    <source>
        <dbReference type="ARBA" id="ARBA00023136"/>
    </source>
</evidence>
<dbReference type="InterPro" id="IPR045863">
    <property type="entry name" value="CorA_TM1_TM2"/>
</dbReference>
<feature type="region of interest" description="Disordered" evidence="5">
    <location>
        <begin position="51"/>
        <end position="77"/>
    </location>
</feature>
<evidence type="ECO:0000256" key="2">
    <source>
        <dbReference type="ARBA" id="ARBA00022692"/>
    </source>
</evidence>
<dbReference type="RefSeq" id="XP_064666096.1">
    <property type="nucleotide sequence ID" value="XM_064812783.1"/>
</dbReference>
<gene>
    <name evidence="7" type="ORF">N656DRAFT_739565</name>
</gene>
<evidence type="ECO:0000313" key="8">
    <source>
        <dbReference type="Proteomes" id="UP001302812"/>
    </source>
</evidence>
<organism evidence="7 8">
    <name type="scientific">Canariomyces notabilis</name>
    <dbReference type="NCBI Taxonomy" id="2074819"/>
    <lineage>
        <taxon>Eukaryota</taxon>
        <taxon>Fungi</taxon>
        <taxon>Dikarya</taxon>
        <taxon>Ascomycota</taxon>
        <taxon>Pezizomycotina</taxon>
        <taxon>Sordariomycetes</taxon>
        <taxon>Sordariomycetidae</taxon>
        <taxon>Sordariales</taxon>
        <taxon>Chaetomiaceae</taxon>
        <taxon>Canariomyces</taxon>
    </lineage>
</organism>
<feature type="transmembrane region" description="Helical" evidence="6">
    <location>
        <begin position="429"/>
        <end position="451"/>
    </location>
</feature>
<name>A0AAN6QJN4_9PEZI</name>
<dbReference type="AlphaFoldDB" id="A0AAN6QJN4"/>
<sequence>MTETQEEAQYWSLFESTQGHTYPEFVRRLSHQEGPLREEARAVLITFQDGAKPSVEPSSRPLASSGALRNRLNSTGHGNPGVRRRLIVLEGLARNYIQVIGTKLQVPPDFFASHWIAPGYNGDLVNQAVRHYDNKYRFRLGFSKLHQARVEALPEDEKSPFYQMDSITRRIVSRTTIFGDEDGPLVSAEHVSFWSKLDGESWDAVLLVDAPLGRFVWWQDSRTPRKVTQIDRIDVAGPGFSFLNQTGSWYPPIIPDEKPLSASSAASTFKTLIELYPLRERPSTSDPNSCVDYVRILVLSAWTARIRAIECRLVKEQLALSIVDLSRAEVPTYERSWTRPWHPRDFARLVHAKSSLEALDWELRRNMDALGIGSSDSPRTPEPWEADAWQGLRVAIGNLKARLDVILQAYMQSISVRETSDANKQARQVGYLTSLATIFLPLSLIAAVFSMGGDFAAGGSRFWVYWAVAVPVAAVGCVMLFARPAIRAGRQIVKRVSEAEALV</sequence>
<evidence type="ECO:0000256" key="1">
    <source>
        <dbReference type="ARBA" id="ARBA00004141"/>
    </source>
</evidence>